<dbReference type="PANTHER" id="PTHR43213">
    <property type="entry name" value="BIFUNCTIONAL DTTP/UTP PYROPHOSPHATASE/METHYLTRANSFERASE PROTEIN-RELATED"/>
    <property type="match status" value="1"/>
</dbReference>
<comment type="cofactor">
    <cofactor evidence="1">
        <name>a divalent metal cation</name>
        <dbReference type="ChEBI" id="CHEBI:60240"/>
    </cofactor>
</comment>
<evidence type="ECO:0000313" key="5">
    <source>
        <dbReference type="Proteomes" id="UP000275078"/>
    </source>
</evidence>
<accession>A0A3N4I8N5</accession>
<reference evidence="4 5" key="1">
    <citation type="journal article" date="2018" name="Nat. Ecol. Evol.">
        <title>Pezizomycetes genomes reveal the molecular basis of ectomycorrhizal truffle lifestyle.</title>
        <authorList>
            <person name="Murat C."/>
            <person name="Payen T."/>
            <person name="Noel B."/>
            <person name="Kuo A."/>
            <person name="Morin E."/>
            <person name="Chen J."/>
            <person name="Kohler A."/>
            <person name="Krizsan K."/>
            <person name="Balestrini R."/>
            <person name="Da Silva C."/>
            <person name="Montanini B."/>
            <person name="Hainaut M."/>
            <person name="Levati E."/>
            <person name="Barry K.W."/>
            <person name="Belfiori B."/>
            <person name="Cichocki N."/>
            <person name="Clum A."/>
            <person name="Dockter R.B."/>
            <person name="Fauchery L."/>
            <person name="Guy J."/>
            <person name="Iotti M."/>
            <person name="Le Tacon F."/>
            <person name="Lindquist E.A."/>
            <person name="Lipzen A."/>
            <person name="Malagnac F."/>
            <person name="Mello A."/>
            <person name="Molinier V."/>
            <person name="Miyauchi S."/>
            <person name="Poulain J."/>
            <person name="Riccioni C."/>
            <person name="Rubini A."/>
            <person name="Sitrit Y."/>
            <person name="Splivallo R."/>
            <person name="Traeger S."/>
            <person name="Wang M."/>
            <person name="Zifcakova L."/>
            <person name="Wipf D."/>
            <person name="Zambonelli A."/>
            <person name="Paolocci F."/>
            <person name="Nowrousian M."/>
            <person name="Ottonello S."/>
            <person name="Baldrian P."/>
            <person name="Spatafora J.W."/>
            <person name="Henrissat B."/>
            <person name="Nagy L.G."/>
            <person name="Aury J.M."/>
            <person name="Wincker P."/>
            <person name="Grigoriev I.V."/>
            <person name="Bonfante P."/>
            <person name="Martin F.M."/>
        </authorList>
    </citation>
    <scope>NUCLEOTIDE SEQUENCE [LARGE SCALE GENOMIC DNA]</scope>
    <source>
        <strain evidence="4 5">RN42</strain>
    </source>
</reference>
<dbReference type="CDD" id="cd00555">
    <property type="entry name" value="Maf"/>
    <property type="match status" value="1"/>
</dbReference>
<evidence type="ECO:0000313" key="4">
    <source>
        <dbReference type="EMBL" id="RPA78144.1"/>
    </source>
</evidence>
<dbReference type="HAMAP" id="MF_00528">
    <property type="entry name" value="Maf"/>
    <property type="match status" value="1"/>
</dbReference>
<dbReference type="OrthoDB" id="10267058at2759"/>
<dbReference type="STRING" id="1160509.A0A3N4I8N5"/>
<sequence>MSIRLPDSATQPSSVSEKRMSRPNGPPGPGGPGGPGGPRPPRRPLPLDVPVLSTLRTKRVILASASPRRLTLLSALPLPTLEIIPSTFAENLDKETLDPFAYVSQTAMEKTLDVYKREVDKDLLFEGTKGGTGNYERRELGIVIGADTVVVSPSGQILEKPKSEKEHFAMLQALRDGPHHVLTAICVMAPRDDLRVPGYKLETHVEDTKVVFDKTMTDEFLWSYVRTREGADKAGGYAIQGVGGVLVEGIEGSWDNVVGLPVRWTLRLIEKVLSPDPDEIGSEDEFFEM</sequence>
<proteinExistence type="inferred from homology"/>
<dbReference type="PANTHER" id="PTHR43213:SF5">
    <property type="entry name" value="BIFUNCTIONAL DTTP_UTP PYROPHOSPHATASE_METHYLTRANSFERASE PROTEIN-RELATED"/>
    <property type="match status" value="1"/>
</dbReference>
<dbReference type="GO" id="GO:0047429">
    <property type="term" value="F:nucleoside triphosphate diphosphatase activity"/>
    <property type="evidence" value="ECO:0007669"/>
    <property type="project" value="InterPro"/>
</dbReference>
<organism evidence="4 5">
    <name type="scientific">Ascobolus immersus RN42</name>
    <dbReference type="NCBI Taxonomy" id="1160509"/>
    <lineage>
        <taxon>Eukaryota</taxon>
        <taxon>Fungi</taxon>
        <taxon>Dikarya</taxon>
        <taxon>Ascomycota</taxon>
        <taxon>Pezizomycotina</taxon>
        <taxon>Pezizomycetes</taxon>
        <taxon>Pezizales</taxon>
        <taxon>Ascobolaceae</taxon>
        <taxon>Ascobolus</taxon>
    </lineage>
</organism>
<dbReference type="InterPro" id="IPR029001">
    <property type="entry name" value="ITPase-like_fam"/>
</dbReference>
<keyword evidence="5" id="KW-1185">Reference proteome</keyword>
<evidence type="ECO:0000256" key="1">
    <source>
        <dbReference type="ARBA" id="ARBA00001968"/>
    </source>
</evidence>
<dbReference type="Proteomes" id="UP000275078">
    <property type="component" value="Unassembled WGS sequence"/>
</dbReference>
<dbReference type="NCBIfam" id="TIGR00172">
    <property type="entry name" value="maf"/>
    <property type="match status" value="1"/>
</dbReference>
<feature type="compositionally biased region" description="Pro residues" evidence="3">
    <location>
        <begin position="24"/>
        <end position="39"/>
    </location>
</feature>
<name>A0A3N4I8N5_ASCIM</name>
<evidence type="ECO:0000256" key="3">
    <source>
        <dbReference type="SAM" id="MobiDB-lite"/>
    </source>
</evidence>
<dbReference type="InterPro" id="IPR003697">
    <property type="entry name" value="Maf-like"/>
</dbReference>
<evidence type="ECO:0000256" key="2">
    <source>
        <dbReference type="ARBA" id="ARBA00022801"/>
    </source>
</evidence>
<dbReference type="Gene3D" id="3.90.950.10">
    <property type="match status" value="1"/>
</dbReference>
<gene>
    <name evidence="4" type="ORF">BJ508DRAFT_416673</name>
</gene>
<dbReference type="SUPFAM" id="SSF52972">
    <property type="entry name" value="ITPase-like"/>
    <property type="match status" value="1"/>
</dbReference>
<dbReference type="Pfam" id="PF02545">
    <property type="entry name" value="Maf"/>
    <property type="match status" value="1"/>
</dbReference>
<dbReference type="AlphaFoldDB" id="A0A3N4I8N5"/>
<keyword evidence="2" id="KW-0378">Hydrolase</keyword>
<dbReference type="EMBL" id="ML119715">
    <property type="protein sequence ID" value="RPA78144.1"/>
    <property type="molecule type" value="Genomic_DNA"/>
</dbReference>
<feature type="region of interest" description="Disordered" evidence="3">
    <location>
        <begin position="1"/>
        <end position="48"/>
    </location>
</feature>
<protein>
    <submittedName>
        <fullName evidence="4">Maf/Ham1</fullName>
    </submittedName>
</protein>